<dbReference type="Pfam" id="PF04230">
    <property type="entry name" value="PS_pyruv_trans"/>
    <property type="match status" value="1"/>
</dbReference>
<accession>A0A1I2GN58</accession>
<gene>
    <name evidence="2" type="ORF">SAMN04488035_1835</name>
</gene>
<dbReference type="AlphaFoldDB" id="A0A1I2GN58"/>
<dbReference type="InterPro" id="IPR007345">
    <property type="entry name" value="Polysacch_pyruvyl_Trfase"/>
</dbReference>
<proteinExistence type="predicted"/>
<organism evidence="2 3">
    <name type="scientific">Flavimobilis marinus</name>
    <dbReference type="NCBI Taxonomy" id="285351"/>
    <lineage>
        <taxon>Bacteria</taxon>
        <taxon>Bacillati</taxon>
        <taxon>Actinomycetota</taxon>
        <taxon>Actinomycetes</taxon>
        <taxon>Micrococcales</taxon>
        <taxon>Jonesiaceae</taxon>
        <taxon>Flavimobilis</taxon>
    </lineage>
</organism>
<keyword evidence="2" id="KW-0808">Transferase</keyword>
<dbReference type="EMBL" id="FONZ01000003">
    <property type="protein sequence ID" value="SFF18041.1"/>
    <property type="molecule type" value="Genomic_DNA"/>
</dbReference>
<keyword evidence="3" id="KW-1185">Reference proteome</keyword>
<dbReference type="STRING" id="285351.SAMN04488035_1835"/>
<evidence type="ECO:0000313" key="3">
    <source>
        <dbReference type="Proteomes" id="UP000198520"/>
    </source>
</evidence>
<dbReference type="GO" id="GO:0016740">
    <property type="term" value="F:transferase activity"/>
    <property type="evidence" value="ECO:0007669"/>
    <property type="project" value="UniProtKB-KW"/>
</dbReference>
<evidence type="ECO:0000313" key="2">
    <source>
        <dbReference type="EMBL" id="SFF18041.1"/>
    </source>
</evidence>
<evidence type="ECO:0000259" key="1">
    <source>
        <dbReference type="Pfam" id="PF04230"/>
    </source>
</evidence>
<dbReference type="Proteomes" id="UP000198520">
    <property type="component" value="Unassembled WGS sequence"/>
</dbReference>
<protein>
    <submittedName>
        <fullName evidence="2">Pyruvyltransferase</fullName>
    </submittedName>
</protein>
<reference evidence="3" key="1">
    <citation type="submission" date="2016-10" db="EMBL/GenBank/DDBJ databases">
        <authorList>
            <person name="Varghese N."/>
            <person name="Submissions S."/>
        </authorList>
    </citation>
    <scope>NUCLEOTIDE SEQUENCE [LARGE SCALE GENOMIC DNA]</scope>
    <source>
        <strain evidence="3">DSM 19083</strain>
    </source>
</reference>
<name>A0A1I2GN58_9MICO</name>
<sequence>MLESLLGRSLERTLPVPSPGPVRPVDYRVYDLGVTEMTAVPPEEDLAETTIRDVRVAFWNPVRPVPGGLQPRAVSNFGDVLGPALVRTMVGANATRPADSPVAPAPHRLLAVGSVMHFARPGDHVWGSGVNGKVPLPDLRGLNLVVHAVRGPRTAELLGDQNLEVPEVFGDPALLIRRYFPQLSGLSEQKRRLTAVVPNLNDYPSSRFDPRVLNPRSSFLSVARHLVASEIVVGSSLHAIVVADAFGVPARFCASASEPAFKYLDYLEGTGRAGTEIARSVDEALEMGGHSAPDVDLDALESAFPWGLFGREPADLAAAQVEA</sequence>
<feature type="domain" description="Polysaccharide pyruvyl transferase" evidence="1">
    <location>
        <begin position="146"/>
        <end position="254"/>
    </location>
</feature>